<dbReference type="Pfam" id="PF03237">
    <property type="entry name" value="Terminase_6N"/>
    <property type="match status" value="1"/>
</dbReference>
<proteinExistence type="predicted"/>
<dbReference type="AlphaFoldDB" id="A0A6N2TTX9"/>
<protein>
    <submittedName>
        <fullName evidence="1">Terminase-like family protein</fullName>
    </submittedName>
</protein>
<name>A0A6N2TTX9_9FIRM</name>
<reference evidence="1" key="1">
    <citation type="submission" date="2019-11" db="EMBL/GenBank/DDBJ databases">
        <authorList>
            <person name="Feng L."/>
        </authorList>
    </citation>
    <scope>NUCLEOTIDE SEQUENCE</scope>
    <source>
        <strain evidence="1">AundefinedLFYP135</strain>
    </source>
</reference>
<organism evidence="1">
    <name type="scientific">uncultured Anaerotruncus sp</name>
    <dbReference type="NCBI Taxonomy" id="905011"/>
    <lineage>
        <taxon>Bacteria</taxon>
        <taxon>Bacillati</taxon>
        <taxon>Bacillota</taxon>
        <taxon>Clostridia</taxon>
        <taxon>Eubacteriales</taxon>
        <taxon>Oscillospiraceae</taxon>
        <taxon>Anaerotruncus</taxon>
        <taxon>environmental samples</taxon>
    </lineage>
</organism>
<accession>A0A6N2TTX9</accession>
<evidence type="ECO:0000313" key="1">
    <source>
        <dbReference type="EMBL" id="VYT09394.1"/>
    </source>
</evidence>
<dbReference type="InterPro" id="IPR006437">
    <property type="entry name" value="Phage_terminase_lsu"/>
</dbReference>
<dbReference type="Gene3D" id="3.30.420.280">
    <property type="match status" value="1"/>
</dbReference>
<sequence length="413" mass="47238">MGRIDRFSPKQLRVLTWWLEEGYSGILCDGAIRSGKTFCLTLSFVLWAMASFAGEDFAICARTIRGLRRNLLFPLLPYLRELGMEVREQPSQNLVTIRQGNRQNQFLLFGGKDEGSAALIQGATLAGVLLDEVVLMPRSFVEQALARCSVEGAKFWFSCNPDHPGHWFYREWVQKAEEKGILYLHFTMEDNPGLSDQVRRRYEGLYSGGFYRRYVLGEWCAPQGLVYPMFDPVRHLREPDGEYRRYLISCDYGTVNPCSMGLWGERDGVWHRLAEQYLDSRRDGLTRTDEELYAALEELAGDRAIEQVVVDPSAASFLACIRRHGRLRVLPADNRVKEGIQLVSEALLAGRMLFSPQCADTIREFSLYRWDEGARQDKPVKEFDHAMDDIRYFAMAAMQEGESGFFAVSVERG</sequence>
<dbReference type="InterPro" id="IPR027417">
    <property type="entry name" value="P-loop_NTPase"/>
</dbReference>
<dbReference type="Gene3D" id="3.40.50.300">
    <property type="entry name" value="P-loop containing nucleotide triphosphate hydrolases"/>
    <property type="match status" value="1"/>
</dbReference>
<dbReference type="NCBIfam" id="TIGR01547">
    <property type="entry name" value="phage_term_2"/>
    <property type="match status" value="1"/>
</dbReference>
<gene>
    <name evidence="1" type="ORF">AULFYP135_01614</name>
</gene>
<dbReference type="EMBL" id="CACRSL010000003">
    <property type="protein sequence ID" value="VYT09394.1"/>
    <property type="molecule type" value="Genomic_DNA"/>
</dbReference>